<evidence type="ECO:0000256" key="6">
    <source>
        <dbReference type="SAM" id="Phobius"/>
    </source>
</evidence>
<evidence type="ECO:0000256" key="2">
    <source>
        <dbReference type="ARBA" id="ARBA00022737"/>
    </source>
</evidence>
<proteinExistence type="predicted"/>
<dbReference type="GO" id="GO:0009653">
    <property type="term" value="P:anatomical structure morphogenesis"/>
    <property type="evidence" value="ECO:0007669"/>
    <property type="project" value="TreeGrafter"/>
</dbReference>
<dbReference type="Pfam" id="PF16184">
    <property type="entry name" value="Cadherin_3"/>
    <property type="match status" value="9"/>
</dbReference>
<keyword evidence="9" id="KW-1185">Reference proteome</keyword>
<feature type="repeat" description="CSPG" evidence="4">
    <location>
        <begin position="186"/>
        <end position="278"/>
    </location>
</feature>
<protein>
    <submittedName>
        <fullName evidence="8">Uncharacterized protein</fullName>
    </submittedName>
</protein>
<keyword evidence="6" id="KW-0472">Membrane</keyword>
<evidence type="ECO:0000256" key="4">
    <source>
        <dbReference type="PROSITE-ProRule" id="PRU01201"/>
    </source>
</evidence>
<evidence type="ECO:0000313" key="9">
    <source>
        <dbReference type="Proteomes" id="UP000276991"/>
    </source>
</evidence>
<feature type="compositionally biased region" description="Low complexity" evidence="5">
    <location>
        <begin position="164"/>
        <end position="176"/>
    </location>
</feature>
<evidence type="ECO:0000256" key="7">
    <source>
        <dbReference type="SAM" id="SignalP"/>
    </source>
</evidence>
<dbReference type="Proteomes" id="UP000276991">
    <property type="component" value="Unassembled WGS sequence"/>
</dbReference>
<keyword evidence="6" id="KW-0812">Transmembrane</keyword>
<feature type="compositionally biased region" description="Basic and acidic residues" evidence="5">
    <location>
        <begin position="2033"/>
        <end position="2044"/>
    </location>
</feature>
<keyword evidence="1 7" id="KW-0732">Signal</keyword>
<name>A0A498S7R6_ACAVI</name>
<feature type="repeat" description="CSPG" evidence="4">
    <location>
        <begin position="647"/>
        <end position="741"/>
    </location>
</feature>
<keyword evidence="3" id="KW-0325">Glycoprotein</keyword>
<sequence>MAILLSLPVSLLVSTLRLNITTRMAWSAMPEVSDQSSDLISKSVNSDRNFIMHLLSQNRNLTIFERNGNLFIDSLLIASLDNNIVNTLNIKCSNDISLRITMNNNISKTVLSPSLCQQNSQLKVQIGNTEGSKERYFNGCVGNVTIAGTVLLDRWCSADEKSQKAQQQQKNANKQSDGPRPPPHYVEPSHFAEPLVLDEGAIAPIQKWNIYAFSRYHHSGISKEDMLFRLLEPPQHGQLLKYGQPINQFVSSDILANKIFYKHDDSETISDNIGLEAVVISQEAIEPKRNLICNIPVRINPVNDAPQLKPGTDSETLWITGGSKLKLDGRAMSLWDADSDPETVYVSVATAHGVRLENSGRKEIRKFTQRDFLNNDIHIIPTGRLSQEGTLKLIASDGKNQSDPLQLTIHFAPIEIQLKANTGLKVIHQTARIISSANLSFTTTLPGIPIEYTIVDQPEYGVVQCRRGLGQFEICSTFSQNDIDSSNVQYKHSSAAHSLIDTFSFQIRVGTTTSMIHVFRITFIPVHVKIFNRIPFLLNNTDNLPLKRENLFAWTFPKSFPTNQLIYHIIEPPKFGTLLRRIEKNRNRRIGVSSNFTQKHIDDSDISYKMYFVQYSIVNDFFTFRLITPSVTSEEILFEITFIPGHGSVQLINRTIIVEEGGMQKITNESLSLRTPDSNNFVFTIRNAPVYGNIFMKIANDEQLKLVSGDNFTTLDVNNGNVFYEHMDGENRIDRVFLLAESTYQRTSRIPFWLTIRLILKNDNIPRLVGNNVIQITERGDRTLYPSLLPWIDDDIDAQPLQFTFHDNFRHAAILSTFPPSVPLYSFTQRQMQHGEVLIRHFGYNKKFKMNYTVSDGVHEVQSVVVIVASEPFLRIQNSNITISTRNGTTAAILVPLTNRNLSVITNVDGKNSDIWFHVTTENWIFVGNSTKKLVKNFTQQDIDDGRILYRIIAPPLDDSQNEQVITAMVANLTVMEMFKVLKIQLDNHGRRHLEMRTLTPLIVPFSSISQIDKSILLATASNKQPNEIVFDVIRQPTHGSLILESLRAVNNGRTVIPSNFFVSRFTQAHVNAGQIQYLHNGILSTRDSIVFNVSTENQMIGPYTLFINIVDDKIELSVSNITVTSGSSTVISKDVLNTTAGTEDDIEFWILSDPECGWIIRDERNLTNINTVRQFNIQELSDHRIHYVNNPISREQRDTFTVIACTTGAQQCTVPKQVTVLVRYYNFYGAKDYVAEPELLRNEVMIIWNMNRAAITKQHLFSQDDDTPAEQLRYLISQPLHGYVARVNNPSKAITNFSQAEINKSEIIFVKNEGTTAAGGFSFLVSDGFHQIGPEWFTVESSQGFKVTMDTNSGLVVPPGKFPVAIGSDLLKVHIARAEPSKVVYKVTKMPRHGSLLLSGVPVQQFTQEDINQGRLAYKGGSDFVDEWTKRDLFLFKVFINDSTNDSTIDEHRFKISITYAALPSHRLHEFIQLRSVVVSRGGSVAINKSHVNLDVVRKHLHDELLVDFSRKPRYGHLDVLKSIVKKPALMKLLDLSTGRSLIYRHQSTEILMPDEILFYILSKNDANRRTNRLRIILPVTVIPQKDPFMKINKFPDRIKLPAGNNYSLSPEVFQAAHPEIKPTDLEYRLLQAGSNGVEFLMSSGMTRLFTQDDVNKGKIRLSHQQQLDVHDNIDVVVFQIDERATELDVKFNLSKRINSTPSLLSWALIIDILPLSLSLENHSDVEYTQGKTYVLLNRSHFGAKSDGDRSKIVYRITKAPENGTLYWVAGEKEANTFTQRDIDEERVLYAQLNMQAFQDRFEFKAENELNETVQSISYVRVLPVLNPQTLVADGSSVALVTDAHLNASTLQGSTPYFFVTESPRFGRFVLSSNVDQFVEFFTYNDIVNNGLFYVPNQTDVMILDFAELELNADEIQPARFRFDIEIHPSTRIDSISLTGTTANHSVPPDLSRSSIIPFSEFINYYVLIILFAFIIGVITIVIAFRRHLSHLKEIRVVNAQKRCELDAKTKADLEKKPDLLSTTVYATIGRNRREPSEKRPEHPLQTFDGSKHYASLAPTPTSHRIQSRPFSDESLDYRALNVRNTPELNRSKSDRYHSTRLKDNQYWV</sequence>
<evidence type="ECO:0000313" key="8">
    <source>
        <dbReference type="EMBL" id="VBB26025.1"/>
    </source>
</evidence>
<accession>A0A498S7R6</accession>
<feature type="repeat" description="CSPG" evidence="4">
    <location>
        <begin position="993"/>
        <end position="1095"/>
    </location>
</feature>
<feature type="repeat" description="CSPG" evidence="4">
    <location>
        <begin position="1237"/>
        <end position="1327"/>
    </location>
</feature>
<feature type="region of interest" description="Disordered" evidence="5">
    <location>
        <begin position="2032"/>
        <end position="2053"/>
    </location>
</feature>
<dbReference type="PANTHER" id="PTHR45739">
    <property type="entry name" value="MATRIX PROTEIN, PUTATIVE-RELATED"/>
    <property type="match status" value="1"/>
</dbReference>
<keyword evidence="2" id="KW-0677">Repeat</keyword>
<dbReference type="STRING" id="6277.A0A498S7R6"/>
<feature type="transmembrane region" description="Helical" evidence="6">
    <location>
        <begin position="1964"/>
        <end position="1986"/>
    </location>
</feature>
<dbReference type="OrthoDB" id="5831138at2759"/>
<evidence type="ECO:0000256" key="3">
    <source>
        <dbReference type="ARBA" id="ARBA00023180"/>
    </source>
</evidence>
<feature type="chain" id="PRO_5019722448" evidence="7">
    <location>
        <begin position="28"/>
        <end position="2110"/>
    </location>
</feature>
<feature type="region of interest" description="Disordered" evidence="5">
    <location>
        <begin position="162"/>
        <end position="188"/>
    </location>
</feature>
<dbReference type="EMBL" id="UPTC01000062">
    <property type="protein sequence ID" value="VBB26025.1"/>
    <property type="molecule type" value="Genomic_DNA"/>
</dbReference>
<dbReference type="PANTHER" id="PTHR45739:SF8">
    <property type="entry name" value="FRAS1-RELATED EXTRACELLULAR MATRIX PROTEIN 1"/>
    <property type="match status" value="1"/>
</dbReference>
<evidence type="ECO:0000256" key="1">
    <source>
        <dbReference type="ARBA" id="ARBA00022729"/>
    </source>
</evidence>
<dbReference type="InterPro" id="IPR039005">
    <property type="entry name" value="CSPG_rpt"/>
</dbReference>
<organism evidence="8 9">
    <name type="scientific">Acanthocheilonema viteae</name>
    <name type="common">Filarial nematode worm</name>
    <name type="synonym">Dipetalonema viteae</name>
    <dbReference type="NCBI Taxonomy" id="6277"/>
    <lineage>
        <taxon>Eukaryota</taxon>
        <taxon>Metazoa</taxon>
        <taxon>Ecdysozoa</taxon>
        <taxon>Nematoda</taxon>
        <taxon>Chromadorea</taxon>
        <taxon>Rhabditida</taxon>
        <taxon>Spirurina</taxon>
        <taxon>Spiruromorpha</taxon>
        <taxon>Filarioidea</taxon>
        <taxon>Onchocercidae</taxon>
        <taxon>Acanthocheilonema</taxon>
    </lineage>
</organism>
<keyword evidence="6" id="KW-1133">Transmembrane helix</keyword>
<dbReference type="InterPro" id="IPR051561">
    <property type="entry name" value="FRAS1_ECM"/>
</dbReference>
<dbReference type="PROSITE" id="PS51854">
    <property type="entry name" value="CSPG"/>
    <property type="match status" value="5"/>
</dbReference>
<reference evidence="8 9" key="1">
    <citation type="submission" date="2018-08" db="EMBL/GenBank/DDBJ databases">
        <authorList>
            <person name="Laetsch R D."/>
            <person name="Stevens L."/>
            <person name="Kumar S."/>
            <person name="Blaxter L. M."/>
        </authorList>
    </citation>
    <scope>NUCLEOTIDE SEQUENCE [LARGE SCALE GENOMIC DNA]</scope>
</reference>
<gene>
    <name evidence="8" type="ORF">NAV_LOCUS855</name>
</gene>
<evidence type="ECO:0000256" key="5">
    <source>
        <dbReference type="SAM" id="MobiDB-lite"/>
    </source>
</evidence>
<feature type="signal peptide" evidence="7">
    <location>
        <begin position="1"/>
        <end position="27"/>
    </location>
</feature>
<feature type="repeat" description="CSPG" evidence="4">
    <location>
        <begin position="1347"/>
        <end position="1440"/>
    </location>
</feature>